<proteinExistence type="predicted"/>
<protein>
    <submittedName>
        <fullName evidence="2">Uncharacterized protein</fullName>
    </submittedName>
</protein>
<accession>A0A497Y6D7</accession>
<dbReference type="OrthoDB" id="793497at2"/>
<feature type="compositionally biased region" description="Basic and acidic residues" evidence="1">
    <location>
        <begin position="63"/>
        <end position="78"/>
    </location>
</feature>
<dbReference type="Proteomes" id="UP000273898">
    <property type="component" value="Unassembled WGS sequence"/>
</dbReference>
<evidence type="ECO:0000313" key="3">
    <source>
        <dbReference type="EMBL" id="TFB33433.1"/>
    </source>
</evidence>
<organism evidence="2 4">
    <name type="scientific">Pedobacter alluvionis</name>
    <dbReference type="NCBI Taxonomy" id="475253"/>
    <lineage>
        <taxon>Bacteria</taxon>
        <taxon>Pseudomonadati</taxon>
        <taxon>Bacteroidota</taxon>
        <taxon>Sphingobacteriia</taxon>
        <taxon>Sphingobacteriales</taxon>
        <taxon>Sphingobacteriaceae</taxon>
        <taxon>Pedobacter</taxon>
    </lineage>
</organism>
<sequence length="196" mass="21828">MKTTVIESNKAKANGTAAVNNLTSKDKVNGMSVSSAFEDKAKAETSPKNAEEQKNTIATTQSKAEETKTEVPKVETDQTKATPTKMEIKDQLAITKPVLNLEGTLKLVEELHRRKVQRDKLLGTIETLETFDVAQKDDAEETDSNHFQGCELTIEDDKRRQFVTKNPFIIKKVAEYINALCLDKLAEIEGEIYLPA</sequence>
<feature type="region of interest" description="Disordered" evidence="1">
    <location>
        <begin position="38"/>
        <end position="80"/>
    </location>
</feature>
<gene>
    <name evidence="2" type="ORF">BCL90_2430</name>
    <name evidence="3" type="ORF">E3V97_05140</name>
</gene>
<name>A0A497Y6D7_9SPHI</name>
<dbReference type="Proteomes" id="UP000297429">
    <property type="component" value="Unassembled WGS sequence"/>
</dbReference>
<comment type="caution">
    <text evidence="2">The sequence shown here is derived from an EMBL/GenBank/DDBJ whole genome shotgun (WGS) entry which is preliminary data.</text>
</comment>
<feature type="compositionally biased region" description="Basic and acidic residues" evidence="1">
    <location>
        <begin position="38"/>
        <end position="54"/>
    </location>
</feature>
<dbReference type="AlphaFoldDB" id="A0A497Y6D7"/>
<reference evidence="3 5" key="2">
    <citation type="submission" date="2019-03" db="EMBL/GenBank/DDBJ databases">
        <authorList>
            <person name="He R.-H."/>
        </authorList>
    </citation>
    <scope>NUCLEOTIDE SEQUENCE [LARGE SCALE GENOMIC DNA]</scope>
    <source>
        <strain evidence="3 5">DSM 19624</strain>
    </source>
</reference>
<dbReference type="EMBL" id="SOPX01000001">
    <property type="protein sequence ID" value="TFB33433.1"/>
    <property type="molecule type" value="Genomic_DNA"/>
</dbReference>
<keyword evidence="5" id="KW-1185">Reference proteome</keyword>
<dbReference type="RefSeq" id="WP_121284103.1">
    <property type="nucleotide sequence ID" value="NZ_RCCK01000011.1"/>
</dbReference>
<evidence type="ECO:0000313" key="2">
    <source>
        <dbReference type="EMBL" id="RLJ77345.1"/>
    </source>
</evidence>
<reference evidence="2 4" key="1">
    <citation type="submission" date="2018-10" db="EMBL/GenBank/DDBJ databases">
        <title>Genomic Encyclopedia of Archaeal and Bacterial Type Strains, Phase II (KMG-II): from individual species to whole genera.</title>
        <authorList>
            <person name="Goeker M."/>
        </authorList>
    </citation>
    <scope>NUCLEOTIDE SEQUENCE [LARGE SCALE GENOMIC DNA]</scope>
    <source>
        <strain evidence="2 4">DSM 19624</strain>
    </source>
</reference>
<dbReference type="EMBL" id="RCCK01000011">
    <property type="protein sequence ID" value="RLJ77345.1"/>
    <property type="molecule type" value="Genomic_DNA"/>
</dbReference>
<evidence type="ECO:0000313" key="4">
    <source>
        <dbReference type="Proteomes" id="UP000273898"/>
    </source>
</evidence>
<evidence type="ECO:0000256" key="1">
    <source>
        <dbReference type="SAM" id="MobiDB-lite"/>
    </source>
</evidence>
<evidence type="ECO:0000313" key="5">
    <source>
        <dbReference type="Proteomes" id="UP000297429"/>
    </source>
</evidence>